<dbReference type="SUPFAM" id="SSF52980">
    <property type="entry name" value="Restriction endonuclease-like"/>
    <property type="match status" value="1"/>
</dbReference>
<feature type="transmembrane region" description="Helical" evidence="1">
    <location>
        <begin position="40"/>
        <end position="62"/>
    </location>
</feature>
<dbReference type="InterPro" id="IPR052906">
    <property type="entry name" value="Type_IV_Methyl-Rstrct_Enzyme"/>
</dbReference>
<dbReference type="Proteomes" id="UP001612915">
    <property type="component" value="Unassembled WGS sequence"/>
</dbReference>
<dbReference type="RefSeq" id="WP_398277907.1">
    <property type="nucleotide sequence ID" value="NZ_JBITLV010000002.1"/>
</dbReference>
<accession>A0ABW8AL17</accession>
<dbReference type="Gene3D" id="3.40.1350.10">
    <property type="match status" value="1"/>
</dbReference>
<feature type="domain" description="Restriction endonuclease type IV Mrr" evidence="2">
    <location>
        <begin position="85"/>
        <end position="195"/>
    </location>
</feature>
<dbReference type="Pfam" id="PF04471">
    <property type="entry name" value="Mrr_cat"/>
    <property type="match status" value="1"/>
</dbReference>
<evidence type="ECO:0000313" key="3">
    <source>
        <dbReference type="EMBL" id="MFI7587040.1"/>
    </source>
</evidence>
<evidence type="ECO:0000256" key="1">
    <source>
        <dbReference type="SAM" id="Phobius"/>
    </source>
</evidence>
<gene>
    <name evidence="3" type="ORF">ACIB24_08195</name>
</gene>
<evidence type="ECO:0000313" key="4">
    <source>
        <dbReference type="Proteomes" id="UP001612915"/>
    </source>
</evidence>
<keyword evidence="3" id="KW-0255">Endonuclease</keyword>
<comment type="caution">
    <text evidence="3">The sequence shown here is derived from an EMBL/GenBank/DDBJ whole genome shotgun (WGS) entry which is preliminary data.</text>
</comment>
<protein>
    <submittedName>
        <fullName evidence="3">Restriction endonuclease</fullName>
    </submittedName>
</protein>
<dbReference type="InterPro" id="IPR011335">
    <property type="entry name" value="Restrct_endonuc-II-like"/>
</dbReference>
<name>A0ABW8AL17_9ACTN</name>
<keyword evidence="3" id="KW-0378">Hydrolase</keyword>
<dbReference type="InterPro" id="IPR011856">
    <property type="entry name" value="tRNA_endonuc-like_dom_sf"/>
</dbReference>
<dbReference type="GO" id="GO:0004519">
    <property type="term" value="F:endonuclease activity"/>
    <property type="evidence" value="ECO:0007669"/>
    <property type="project" value="UniProtKB-KW"/>
</dbReference>
<proteinExistence type="predicted"/>
<dbReference type="EMBL" id="JBITLV010000002">
    <property type="protein sequence ID" value="MFI7587040.1"/>
    <property type="molecule type" value="Genomic_DNA"/>
</dbReference>
<keyword evidence="1" id="KW-1133">Transmembrane helix</keyword>
<feature type="transmembrane region" description="Helical" evidence="1">
    <location>
        <begin position="12"/>
        <end position="34"/>
    </location>
</feature>
<reference evidence="3 4" key="1">
    <citation type="submission" date="2024-10" db="EMBL/GenBank/DDBJ databases">
        <title>The Natural Products Discovery Center: Release of the First 8490 Sequenced Strains for Exploring Actinobacteria Biosynthetic Diversity.</title>
        <authorList>
            <person name="Kalkreuter E."/>
            <person name="Kautsar S.A."/>
            <person name="Yang D."/>
            <person name="Bader C.D."/>
            <person name="Teijaro C.N."/>
            <person name="Fluegel L."/>
            <person name="Davis C.M."/>
            <person name="Simpson J.R."/>
            <person name="Lauterbach L."/>
            <person name="Steele A.D."/>
            <person name="Gui C."/>
            <person name="Meng S."/>
            <person name="Li G."/>
            <person name="Viehrig K."/>
            <person name="Ye F."/>
            <person name="Su P."/>
            <person name="Kiefer A.F."/>
            <person name="Nichols A."/>
            <person name="Cepeda A.J."/>
            <person name="Yan W."/>
            <person name="Fan B."/>
            <person name="Jiang Y."/>
            <person name="Adhikari A."/>
            <person name="Zheng C.-J."/>
            <person name="Schuster L."/>
            <person name="Cowan T.M."/>
            <person name="Smanski M.J."/>
            <person name="Chevrette M.G."/>
            <person name="De Carvalho L.P.S."/>
            <person name="Shen B."/>
        </authorList>
    </citation>
    <scope>NUCLEOTIDE SEQUENCE [LARGE SCALE GENOMIC DNA]</scope>
    <source>
        <strain evidence="3 4">NPDC049639</strain>
    </source>
</reference>
<keyword evidence="3" id="KW-0540">Nuclease</keyword>
<keyword evidence="4" id="KW-1185">Reference proteome</keyword>
<dbReference type="InterPro" id="IPR007560">
    <property type="entry name" value="Restrct_endonuc_IV_Mrr"/>
</dbReference>
<keyword evidence="1" id="KW-0472">Membrane</keyword>
<dbReference type="PANTHER" id="PTHR30015">
    <property type="entry name" value="MRR RESTRICTION SYSTEM PROTEIN"/>
    <property type="match status" value="1"/>
</dbReference>
<sequence>MARRRRKKQGDVAVPLMGGFLIIVLIVAALQSLYEWLAAHWYVALFILLVAGYAGYSSFIAWRHRVAERAERLANVRLTLGHIDLLTPSQFETACRDLLRRDGLRAECVGGSNDQALDVKATDPFGRVVAVQCKHTTVGKNVGSPVLYQVNGTARQVHGAHIVVVVTNGGFSRNARLFAAQHQIHLIGRAELERWASQGHGFHDLIGVPLPSTQGS</sequence>
<evidence type="ECO:0000259" key="2">
    <source>
        <dbReference type="Pfam" id="PF04471"/>
    </source>
</evidence>
<organism evidence="3 4">
    <name type="scientific">Spongisporangium articulatum</name>
    <dbReference type="NCBI Taxonomy" id="3362603"/>
    <lineage>
        <taxon>Bacteria</taxon>
        <taxon>Bacillati</taxon>
        <taxon>Actinomycetota</taxon>
        <taxon>Actinomycetes</taxon>
        <taxon>Kineosporiales</taxon>
        <taxon>Kineosporiaceae</taxon>
        <taxon>Spongisporangium</taxon>
    </lineage>
</organism>
<dbReference type="PANTHER" id="PTHR30015:SF6">
    <property type="entry name" value="SLL1429 PROTEIN"/>
    <property type="match status" value="1"/>
</dbReference>
<keyword evidence="1" id="KW-0812">Transmembrane</keyword>